<reference evidence="7" key="2">
    <citation type="submission" date="2020-09" db="EMBL/GenBank/DDBJ databases">
        <authorList>
            <person name="Sun Q."/>
            <person name="Kim S."/>
        </authorList>
    </citation>
    <scope>NUCLEOTIDE SEQUENCE</scope>
    <source>
        <strain evidence="7">KCTC 22169</strain>
    </source>
</reference>
<comment type="caution">
    <text evidence="7">The sequence shown here is derived from an EMBL/GenBank/DDBJ whole genome shotgun (WGS) entry which is preliminary data.</text>
</comment>
<dbReference type="InterPro" id="IPR000819">
    <property type="entry name" value="Peptidase_M17_C"/>
</dbReference>
<evidence type="ECO:0000313" key="8">
    <source>
        <dbReference type="Proteomes" id="UP000626148"/>
    </source>
</evidence>
<dbReference type="RefSeq" id="WP_189611994.1">
    <property type="nucleotide sequence ID" value="NZ_BMXR01000011.1"/>
</dbReference>
<feature type="domain" description="Cytosol aminopeptidase" evidence="6">
    <location>
        <begin position="152"/>
        <end position="457"/>
    </location>
</feature>
<organism evidence="7 8">
    <name type="scientific">Saccharospirillum salsuginis</name>
    <dbReference type="NCBI Taxonomy" id="418750"/>
    <lineage>
        <taxon>Bacteria</taxon>
        <taxon>Pseudomonadati</taxon>
        <taxon>Pseudomonadota</taxon>
        <taxon>Gammaproteobacteria</taxon>
        <taxon>Oceanospirillales</taxon>
        <taxon>Saccharospirillaceae</taxon>
        <taxon>Saccharospirillum</taxon>
    </lineage>
</organism>
<dbReference type="PRINTS" id="PR00481">
    <property type="entry name" value="LAMNOPPTDASE"/>
</dbReference>
<dbReference type="InterPro" id="IPR011356">
    <property type="entry name" value="Leucine_aapep/pepB"/>
</dbReference>
<dbReference type="SUPFAM" id="SSF53187">
    <property type="entry name" value="Zn-dependent exopeptidases"/>
    <property type="match status" value="1"/>
</dbReference>
<keyword evidence="4" id="KW-0378">Hydrolase</keyword>
<evidence type="ECO:0000256" key="3">
    <source>
        <dbReference type="ARBA" id="ARBA00022670"/>
    </source>
</evidence>
<keyword evidence="8" id="KW-1185">Reference proteome</keyword>
<evidence type="ECO:0000256" key="5">
    <source>
        <dbReference type="ARBA" id="ARBA00023211"/>
    </source>
</evidence>
<keyword evidence="5" id="KW-0464">Manganese</keyword>
<evidence type="ECO:0000256" key="1">
    <source>
        <dbReference type="ARBA" id="ARBA00009528"/>
    </source>
</evidence>
<evidence type="ECO:0000256" key="4">
    <source>
        <dbReference type="ARBA" id="ARBA00022801"/>
    </source>
</evidence>
<dbReference type="EMBL" id="BMXR01000011">
    <property type="protein sequence ID" value="GGX67971.1"/>
    <property type="molecule type" value="Genomic_DNA"/>
</dbReference>
<protein>
    <recommendedName>
        <fullName evidence="6">Cytosol aminopeptidase domain-containing protein</fullName>
    </recommendedName>
</protein>
<dbReference type="GO" id="GO:0005737">
    <property type="term" value="C:cytoplasm"/>
    <property type="evidence" value="ECO:0007669"/>
    <property type="project" value="InterPro"/>
</dbReference>
<keyword evidence="2" id="KW-0031">Aminopeptidase</keyword>
<dbReference type="GO" id="GO:0070006">
    <property type="term" value="F:metalloaminopeptidase activity"/>
    <property type="evidence" value="ECO:0007669"/>
    <property type="project" value="InterPro"/>
</dbReference>
<dbReference type="GO" id="GO:0006508">
    <property type="term" value="P:proteolysis"/>
    <property type="evidence" value="ECO:0007669"/>
    <property type="project" value="UniProtKB-KW"/>
</dbReference>
<name>A0A918KLN0_9GAMM</name>
<comment type="similarity">
    <text evidence="1">Belongs to the peptidase M17 family.</text>
</comment>
<dbReference type="Pfam" id="PF00883">
    <property type="entry name" value="Peptidase_M17"/>
    <property type="match status" value="1"/>
</dbReference>
<dbReference type="PANTHER" id="PTHR11963">
    <property type="entry name" value="LEUCINE AMINOPEPTIDASE-RELATED"/>
    <property type="match status" value="1"/>
</dbReference>
<sequence>MKAFDYPRIATKILRKVPDRFDAALEWRHQSQQPALSGRSSRERQQTLLAEGAQWTFVKQDEDASGPFERLTAARKAVAGAWQAEDRHLVLIADTGDDLDALVSATLAALYDLPTYKQDAKPSNRLEKLTLVGPFDEARLNRRLAEAEGNALVRFLSTLPANELNAWSYRDRVEELAENEGWECRVYSYKELEQMGAGAFLAVARGSDDDEASIVRIQYRGNPDSTDSTALVGKGVCFDTGGYNLKTGGYMFGMNGDMGGSAVVLGNLLTASRLKLPVNLTGWLALVENHIGPKAYHANQLVKALNGTTIEVVDTDAEGRMVLADTLTLASREHPLAVFDYATLTGSCVGALSTRYSGVFTNQDAWLMPLIQAGRDSGERVWPFPLDPDYDDQIKSEVADIQQCNPGKSSDHIDAARFLSRFVESGVRWVHVDLSADHHKGGLAHVPTEVTGFGVRLTQRMLETLLP</sequence>
<dbReference type="AlphaFoldDB" id="A0A918KLN0"/>
<evidence type="ECO:0000256" key="2">
    <source>
        <dbReference type="ARBA" id="ARBA00022438"/>
    </source>
</evidence>
<accession>A0A918KLN0</accession>
<dbReference type="Gene3D" id="3.40.630.10">
    <property type="entry name" value="Zn peptidases"/>
    <property type="match status" value="1"/>
</dbReference>
<dbReference type="Proteomes" id="UP000626148">
    <property type="component" value="Unassembled WGS sequence"/>
</dbReference>
<reference evidence="7" key="1">
    <citation type="journal article" date="2014" name="Int. J. Syst. Evol. Microbiol.">
        <title>Complete genome sequence of Corynebacterium casei LMG S-19264T (=DSM 44701T), isolated from a smear-ripened cheese.</title>
        <authorList>
            <consortium name="US DOE Joint Genome Institute (JGI-PGF)"/>
            <person name="Walter F."/>
            <person name="Albersmeier A."/>
            <person name="Kalinowski J."/>
            <person name="Ruckert C."/>
        </authorList>
    </citation>
    <scope>NUCLEOTIDE SEQUENCE</scope>
    <source>
        <strain evidence="7">KCTC 22169</strain>
    </source>
</reference>
<gene>
    <name evidence="7" type="ORF">GCM10007392_39620</name>
</gene>
<keyword evidence="3" id="KW-0645">Protease</keyword>
<evidence type="ECO:0000259" key="6">
    <source>
        <dbReference type="Pfam" id="PF00883"/>
    </source>
</evidence>
<proteinExistence type="inferred from homology"/>
<dbReference type="GO" id="GO:0030145">
    <property type="term" value="F:manganese ion binding"/>
    <property type="evidence" value="ECO:0007669"/>
    <property type="project" value="InterPro"/>
</dbReference>
<dbReference type="PANTHER" id="PTHR11963:SF23">
    <property type="entry name" value="CYTOSOL AMINOPEPTIDASE"/>
    <property type="match status" value="1"/>
</dbReference>
<evidence type="ECO:0000313" key="7">
    <source>
        <dbReference type="EMBL" id="GGX67971.1"/>
    </source>
</evidence>
<dbReference type="CDD" id="cd00433">
    <property type="entry name" value="Peptidase_M17"/>
    <property type="match status" value="1"/>
</dbReference>